<sequence>MKVLDPQAALLTTSEVHRFLAKNPPRPSPKNIGSYQSVNLKNYERVREDFQHYVASTVPYIENFPPPETFVKAVVPKLRNFGLTKAEVFNLINLGVGLPRNQSASKSDAPDGEMDVDEEQAAEDAGEPDDRQLLSLIIEELEERFSGEEGEAKIEKILATMRTEYDRAQVTAAANGANGTKRT</sequence>
<organism evidence="2 3">
    <name type="scientific">Exophiala xenobiotica</name>
    <dbReference type="NCBI Taxonomy" id="348802"/>
    <lineage>
        <taxon>Eukaryota</taxon>
        <taxon>Fungi</taxon>
        <taxon>Dikarya</taxon>
        <taxon>Ascomycota</taxon>
        <taxon>Pezizomycotina</taxon>
        <taxon>Eurotiomycetes</taxon>
        <taxon>Chaetothyriomycetidae</taxon>
        <taxon>Chaetothyriales</taxon>
        <taxon>Herpotrichiellaceae</taxon>
        <taxon>Exophiala</taxon>
    </lineage>
</organism>
<gene>
    <name evidence="2" type="ORF">PV05_09065</name>
</gene>
<dbReference type="PANTHER" id="PTHR15561:SF0">
    <property type="entry name" value="DNA-DIRECTED RNA POLYMERASE III SUBUNIT RPC9"/>
    <property type="match status" value="1"/>
</dbReference>
<evidence type="ECO:0008006" key="4">
    <source>
        <dbReference type="Google" id="ProtNLM"/>
    </source>
</evidence>
<dbReference type="InterPro" id="IPR038846">
    <property type="entry name" value="RPC9"/>
</dbReference>
<keyword evidence="3" id="KW-1185">Reference proteome</keyword>
<dbReference type="HOGENOM" id="CLU_103833_0_0_1"/>
<dbReference type="OrthoDB" id="1746530at2759"/>
<reference evidence="2 3" key="1">
    <citation type="submission" date="2015-01" db="EMBL/GenBank/DDBJ databases">
        <title>The Genome Sequence of Exophiala xenobiotica CBS118157.</title>
        <authorList>
            <consortium name="The Broad Institute Genomics Platform"/>
            <person name="Cuomo C."/>
            <person name="de Hoog S."/>
            <person name="Gorbushina A."/>
            <person name="Stielow B."/>
            <person name="Teixiera M."/>
            <person name="Abouelleil A."/>
            <person name="Chapman S.B."/>
            <person name="Priest M."/>
            <person name="Young S.K."/>
            <person name="Wortman J."/>
            <person name="Nusbaum C."/>
            <person name="Birren B."/>
        </authorList>
    </citation>
    <scope>NUCLEOTIDE SEQUENCE [LARGE SCALE GENOMIC DNA]</scope>
    <source>
        <strain evidence="2 3">CBS 118157</strain>
    </source>
</reference>
<evidence type="ECO:0000256" key="1">
    <source>
        <dbReference type="SAM" id="MobiDB-lite"/>
    </source>
</evidence>
<accession>A0A0D2BLU6</accession>
<dbReference type="AlphaFoldDB" id="A0A0D2BLU6"/>
<dbReference type="RefSeq" id="XP_013314080.1">
    <property type="nucleotide sequence ID" value="XM_013458626.1"/>
</dbReference>
<name>A0A0D2BLU6_9EURO</name>
<dbReference type="GO" id="GO:0006384">
    <property type="term" value="P:transcription initiation at RNA polymerase III promoter"/>
    <property type="evidence" value="ECO:0007669"/>
    <property type="project" value="InterPro"/>
</dbReference>
<dbReference type="InterPro" id="IPR038324">
    <property type="entry name" value="Rpb4/RPC9_sf"/>
</dbReference>
<feature type="region of interest" description="Disordered" evidence="1">
    <location>
        <begin position="100"/>
        <end position="131"/>
    </location>
</feature>
<dbReference type="STRING" id="348802.A0A0D2BLU6"/>
<dbReference type="EMBL" id="KN847321">
    <property type="protein sequence ID" value="KIW53496.1"/>
    <property type="molecule type" value="Genomic_DNA"/>
</dbReference>
<evidence type="ECO:0000313" key="3">
    <source>
        <dbReference type="Proteomes" id="UP000054342"/>
    </source>
</evidence>
<dbReference type="GO" id="GO:0005666">
    <property type="term" value="C:RNA polymerase III complex"/>
    <property type="evidence" value="ECO:0007669"/>
    <property type="project" value="InterPro"/>
</dbReference>
<feature type="compositionally biased region" description="Acidic residues" evidence="1">
    <location>
        <begin position="110"/>
        <end position="127"/>
    </location>
</feature>
<protein>
    <recommendedName>
        <fullName evidence="4">DNA-directed RNA polymerase III subunit RPC9</fullName>
    </recommendedName>
</protein>
<proteinExistence type="predicted"/>
<evidence type="ECO:0000313" key="2">
    <source>
        <dbReference type="EMBL" id="KIW53496.1"/>
    </source>
</evidence>
<dbReference type="PANTHER" id="PTHR15561">
    <property type="entry name" value="CALCITONIN GENE-RELATED PEPTIDE-RECEPTOR COMPONENT PROTEIN"/>
    <property type="match status" value="1"/>
</dbReference>
<dbReference type="Proteomes" id="UP000054342">
    <property type="component" value="Unassembled WGS sequence"/>
</dbReference>
<dbReference type="Gene3D" id="1.20.1250.40">
    <property type="match status" value="1"/>
</dbReference>
<dbReference type="GeneID" id="25330973"/>